<reference evidence="4 5" key="1">
    <citation type="journal article" date="2024" name="BMC Genomics">
        <title>Genome assembly of redclaw crayfish (Cherax quadricarinatus) provides insights into its immune adaptation and hypoxia tolerance.</title>
        <authorList>
            <person name="Liu Z."/>
            <person name="Zheng J."/>
            <person name="Li H."/>
            <person name="Fang K."/>
            <person name="Wang S."/>
            <person name="He J."/>
            <person name="Zhou D."/>
            <person name="Weng S."/>
            <person name="Chi M."/>
            <person name="Gu Z."/>
            <person name="He J."/>
            <person name="Li F."/>
            <person name="Wang M."/>
        </authorList>
    </citation>
    <scope>NUCLEOTIDE SEQUENCE [LARGE SCALE GENOMIC DNA]</scope>
    <source>
        <strain evidence="4">ZL_2023a</strain>
    </source>
</reference>
<gene>
    <name evidence="4" type="ORF">OTU49_007641</name>
</gene>
<dbReference type="InterPro" id="IPR050374">
    <property type="entry name" value="RRT5_SRSF_SR"/>
</dbReference>
<evidence type="ECO:0000259" key="3">
    <source>
        <dbReference type="PROSITE" id="PS50102"/>
    </source>
</evidence>
<dbReference type="InterPro" id="IPR035979">
    <property type="entry name" value="RBD_domain_sf"/>
</dbReference>
<evidence type="ECO:0000313" key="5">
    <source>
        <dbReference type="Proteomes" id="UP001445076"/>
    </source>
</evidence>
<keyword evidence="1 2" id="KW-0694">RNA-binding</keyword>
<dbReference type="SUPFAM" id="SSF54928">
    <property type="entry name" value="RNA-binding domain, RBD"/>
    <property type="match status" value="1"/>
</dbReference>
<protein>
    <recommendedName>
        <fullName evidence="3">RRM domain-containing protein</fullName>
    </recommendedName>
</protein>
<dbReference type="Gene3D" id="3.30.70.330">
    <property type="match status" value="1"/>
</dbReference>
<dbReference type="Pfam" id="PF00076">
    <property type="entry name" value="RRM_1"/>
    <property type="match status" value="1"/>
</dbReference>
<dbReference type="PANTHER" id="PTHR23003">
    <property type="entry name" value="RNA RECOGNITION MOTIF RRM DOMAIN CONTAINING PROTEIN"/>
    <property type="match status" value="1"/>
</dbReference>
<dbReference type="SMART" id="SM00360">
    <property type="entry name" value="RRM"/>
    <property type="match status" value="1"/>
</dbReference>
<evidence type="ECO:0000256" key="2">
    <source>
        <dbReference type="PROSITE-ProRule" id="PRU00176"/>
    </source>
</evidence>
<name>A0AAW0WX23_CHEQU</name>
<dbReference type="InterPro" id="IPR000504">
    <property type="entry name" value="RRM_dom"/>
</dbReference>
<dbReference type="GO" id="GO:0005737">
    <property type="term" value="C:cytoplasm"/>
    <property type="evidence" value="ECO:0007669"/>
    <property type="project" value="TreeGrafter"/>
</dbReference>
<feature type="domain" description="RRM" evidence="3">
    <location>
        <begin position="16"/>
        <end position="86"/>
    </location>
</feature>
<dbReference type="Proteomes" id="UP001445076">
    <property type="component" value="Unassembled WGS sequence"/>
</dbReference>
<dbReference type="GO" id="GO:0003729">
    <property type="term" value="F:mRNA binding"/>
    <property type="evidence" value="ECO:0007669"/>
    <property type="project" value="TreeGrafter"/>
</dbReference>
<dbReference type="EMBL" id="JARKIK010000061">
    <property type="protein sequence ID" value="KAK8731511.1"/>
    <property type="molecule type" value="Genomic_DNA"/>
</dbReference>
<sequence>ALKQCQGEFSVQMVGTRVYVGGLSYRVGERDLERFFRGFGRLRDIVIKNGFAFVEFDDHRDADDAVYEMNGKDLMGERVLVEFARGTRSAGGSLYSGAYSRKTRAPWMEKYGLPTRTDYRLIVENLSSRVSWQSCRVCNIC</sequence>
<evidence type="ECO:0000256" key="1">
    <source>
        <dbReference type="ARBA" id="ARBA00022884"/>
    </source>
</evidence>
<dbReference type="PROSITE" id="PS50102">
    <property type="entry name" value="RRM"/>
    <property type="match status" value="1"/>
</dbReference>
<dbReference type="CDD" id="cd12337">
    <property type="entry name" value="RRM1_SRSF4_like"/>
    <property type="match status" value="1"/>
</dbReference>
<dbReference type="AlphaFoldDB" id="A0AAW0WX23"/>
<dbReference type="FunFam" id="3.30.70.330:FF:000420">
    <property type="entry name" value="serine-arginine protein 55 isoform X1"/>
    <property type="match status" value="1"/>
</dbReference>
<comment type="caution">
    <text evidence="4">The sequence shown here is derived from an EMBL/GenBank/DDBJ whole genome shotgun (WGS) entry which is preliminary data.</text>
</comment>
<dbReference type="GO" id="GO:0005634">
    <property type="term" value="C:nucleus"/>
    <property type="evidence" value="ECO:0007669"/>
    <property type="project" value="TreeGrafter"/>
</dbReference>
<keyword evidence="5" id="KW-1185">Reference proteome</keyword>
<organism evidence="4 5">
    <name type="scientific">Cherax quadricarinatus</name>
    <name type="common">Australian red claw crayfish</name>
    <dbReference type="NCBI Taxonomy" id="27406"/>
    <lineage>
        <taxon>Eukaryota</taxon>
        <taxon>Metazoa</taxon>
        <taxon>Ecdysozoa</taxon>
        <taxon>Arthropoda</taxon>
        <taxon>Crustacea</taxon>
        <taxon>Multicrustacea</taxon>
        <taxon>Malacostraca</taxon>
        <taxon>Eumalacostraca</taxon>
        <taxon>Eucarida</taxon>
        <taxon>Decapoda</taxon>
        <taxon>Pleocyemata</taxon>
        <taxon>Astacidea</taxon>
        <taxon>Parastacoidea</taxon>
        <taxon>Parastacidae</taxon>
        <taxon>Cherax</taxon>
    </lineage>
</organism>
<dbReference type="InterPro" id="IPR012677">
    <property type="entry name" value="Nucleotide-bd_a/b_plait_sf"/>
</dbReference>
<proteinExistence type="predicted"/>
<evidence type="ECO:0000313" key="4">
    <source>
        <dbReference type="EMBL" id="KAK8731511.1"/>
    </source>
</evidence>
<dbReference type="PANTHER" id="PTHR23003:SF51">
    <property type="entry name" value="SERINE-ARGININE PROTEIN 55"/>
    <property type="match status" value="1"/>
</dbReference>
<feature type="non-terminal residue" evidence="4">
    <location>
        <position position="1"/>
    </location>
</feature>
<accession>A0AAW0WX23</accession>